<comment type="subcellular location">
    <subcellularLocation>
        <location evidence="1">Secreted</location>
    </subcellularLocation>
</comment>
<dbReference type="InterPro" id="IPR010566">
    <property type="entry name" value="Haemolys_ca-bd"/>
</dbReference>
<dbReference type="InterPro" id="IPR001343">
    <property type="entry name" value="Hemolysn_Ca-bd"/>
</dbReference>
<dbReference type="Proteomes" id="UP000242886">
    <property type="component" value="Chromosome SDENCHOL"/>
</dbReference>
<dbReference type="GO" id="GO:0005576">
    <property type="term" value="C:extracellular region"/>
    <property type="evidence" value="ECO:0007669"/>
    <property type="project" value="UniProtKB-SubCell"/>
</dbReference>
<feature type="domain" description="Haemolysin-type calcium binding-related" evidence="4">
    <location>
        <begin position="535"/>
        <end position="579"/>
    </location>
</feature>
<dbReference type="Pfam" id="PF00353">
    <property type="entry name" value="HemolysinCabind"/>
    <property type="match status" value="8"/>
</dbReference>
<gene>
    <name evidence="5" type="ORF">SDENCHOL_11290</name>
</gene>
<keyword evidence="6" id="KW-1185">Reference proteome</keyword>
<dbReference type="InterPro" id="IPR011049">
    <property type="entry name" value="Serralysin-like_metalloprot_C"/>
</dbReference>
<dbReference type="InterPro" id="IPR050557">
    <property type="entry name" value="RTX_toxin/Mannuronan_C5-epim"/>
</dbReference>
<name>A0A7Z7HQM6_9PROT</name>
<feature type="domain" description="Haemolysin-type calcium binding-related" evidence="4">
    <location>
        <begin position="34"/>
        <end position="78"/>
    </location>
</feature>
<dbReference type="RefSeq" id="WP_172955015.1">
    <property type="nucleotide sequence ID" value="NZ_LT837803.1"/>
</dbReference>
<reference evidence="5" key="1">
    <citation type="submission" date="2017-03" db="EMBL/GenBank/DDBJ databases">
        <authorList>
            <consortium name="AG Boll"/>
        </authorList>
    </citation>
    <scope>NUCLEOTIDE SEQUENCE [LARGE SCALE GENOMIC DNA]</scope>
    <source>
        <strain evidence="5">Chol</strain>
    </source>
</reference>
<sequence>MELYYNTTAGRLNVLQFKAGVLPDEVTMARSDADLILRVAGTTDRITVRYFFSGDNPAGAYNPVQQVRFDDGTSWDIEAIKARLFAGTDGHDTLRGTVGNDLIYGGLGNDTLNGAAGNDQLFGGEGADTLDGGDGNDILDGGAGNDSLNGGSGNNTYLFGKGDGQDTVELYYNTTAGRLNVLQFKAGVLPDEVTMARSDADLILRVAGTTDRITVRYFFSSDNPASAYNPVQQVRFDDGTSWDIDAIKARLFAGTDGHDTLRGTVGNDLIYGGLGNDTLNGAAGNDQLFGGEGADTLDGGDGNDILDGGAGNDSLNGGSGNNTYLFGKGDGQDTVELYYNTTAGRLNVLQFKAGVLPDEVTMARSDADLILRVAGTTDRITVRYFFSSDNPASAYNPVQQVRFDDGTSWDIEAIKARLFAGTDGHDTLRGTVGNDLIYGGLGNDTLNGAAGNDQLFGGEGADTLDGGDGNDILDGGAGNDSLNGGSGNNTYLFGKGDGQDTVELYYNTTAGRLNVLQFKAGVLPDEVTMARSDADLILRVAGTTDRITVRYFFSSDNPASAYNPVQQVRFDDGTSWDIDAIKARLFAGTDGHDTLRGTVGNDLIYGGLGNDTLDGAAGNDILQGGLGNDTLSDSSGTALFDGGAGNDTLTGGAAAEVFIGGAGNDTLTTGAGNDVICFNKGDGQDVFAAGGTGADTLSLGGNFAYGDLAFSKSANDLVLKVGADDQITFKNWYATSPSKPVTRLQVIAEAMDAFAAGGSDPLLDQKVESFNFAGLVGAFDAARAANSGLTSWALTDALTSFQLAGSDTAALGGDLAYQYGKNGTLAGIGVTPVLGTLSDANLGTNPQALNSLASLQTGTLRLS</sequence>
<dbReference type="Gene3D" id="2.150.10.10">
    <property type="entry name" value="Serralysin-like metalloprotease, C-terminal"/>
    <property type="match status" value="5"/>
</dbReference>
<evidence type="ECO:0000256" key="1">
    <source>
        <dbReference type="ARBA" id="ARBA00004613"/>
    </source>
</evidence>
<keyword evidence="3" id="KW-0106">Calcium</keyword>
<keyword evidence="2" id="KW-0964">Secreted</keyword>
<protein>
    <submittedName>
        <fullName evidence="5">RTX family calcium-binding cytotoxins and bacteriocins</fullName>
    </submittedName>
</protein>
<organism evidence="5 6">
    <name type="scientific">Sterolibacterium denitrificans</name>
    <dbReference type="NCBI Taxonomy" id="157592"/>
    <lineage>
        <taxon>Bacteria</taxon>
        <taxon>Pseudomonadati</taxon>
        <taxon>Pseudomonadota</taxon>
        <taxon>Betaproteobacteria</taxon>
        <taxon>Nitrosomonadales</taxon>
        <taxon>Sterolibacteriaceae</taxon>
        <taxon>Sterolibacterium</taxon>
    </lineage>
</organism>
<dbReference type="EMBL" id="LT837803">
    <property type="protein sequence ID" value="SMB25561.1"/>
    <property type="molecule type" value="Genomic_DNA"/>
</dbReference>
<evidence type="ECO:0000256" key="3">
    <source>
        <dbReference type="ARBA" id="ARBA00022837"/>
    </source>
</evidence>
<dbReference type="PANTHER" id="PTHR38340:SF1">
    <property type="entry name" value="S-LAYER PROTEIN"/>
    <property type="match status" value="1"/>
</dbReference>
<accession>A0A7Z7HQM6</accession>
<dbReference type="InterPro" id="IPR018511">
    <property type="entry name" value="Hemolysin-typ_Ca-bd_CS"/>
</dbReference>
<evidence type="ECO:0000313" key="5">
    <source>
        <dbReference type="EMBL" id="SMB25561.1"/>
    </source>
</evidence>
<dbReference type="PRINTS" id="PR00313">
    <property type="entry name" value="CABNDNGRPT"/>
</dbReference>
<dbReference type="Pfam" id="PF06594">
    <property type="entry name" value="HCBP_related"/>
    <property type="match status" value="4"/>
</dbReference>
<dbReference type="PANTHER" id="PTHR38340">
    <property type="entry name" value="S-LAYER PROTEIN"/>
    <property type="match status" value="1"/>
</dbReference>
<evidence type="ECO:0000256" key="2">
    <source>
        <dbReference type="ARBA" id="ARBA00022525"/>
    </source>
</evidence>
<dbReference type="GO" id="GO:0005509">
    <property type="term" value="F:calcium ion binding"/>
    <property type="evidence" value="ECO:0007669"/>
    <property type="project" value="InterPro"/>
</dbReference>
<feature type="domain" description="Haemolysin-type calcium binding-related" evidence="4">
    <location>
        <begin position="368"/>
        <end position="412"/>
    </location>
</feature>
<proteinExistence type="predicted"/>
<feature type="domain" description="Haemolysin-type calcium binding-related" evidence="4">
    <location>
        <begin position="201"/>
        <end position="245"/>
    </location>
</feature>
<dbReference type="PROSITE" id="PS00330">
    <property type="entry name" value="HEMOLYSIN_CALCIUM"/>
    <property type="match status" value="8"/>
</dbReference>
<evidence type="ECO:0000313" key="6">
    <source>
        <dbReference type="Proteomes" id="UP000242886"/>
    </source>
</evidence>
<evidence type="ECO:0000259" key="4">
    <source>
        <dbReference type="Pfam" id="PF06594"/>
    </source>
</evidence>
<dbReference type="SUPFAM" id="SSF51120">
    <property type="entry name" value="beta-Roll"/>
    <property type="match status" value="4"/>
</dbReference>
<dbReference type="AlphaFoldDB" id="A0A7Z7HQM6"/>